<dbReference type="RefSeq" id="WP_229802254.1">
    <property type="nucleotide sequence ID" value="NZ_BMXC01000004.1"/>
</dbReference>
<gene>
    <name evidence="1" type="ORF">SAMN04487941_3134</name>
</gene>
<reference evidence="2" key="1">
    <citation type="submission" date="2016-10" db="EMBL/GenBank/DDBJ databases">
        <authorList>
            <person name="Varghese N."/>
        </authorList>
    </citation>
    <scope>NUCLEOTIDE SEQUENCE [LARGE SCALE GENOMIC DNA]</scope>
    <source>
        <strain evidence="2">DSM 18820</strain>
    </source>
</reference>
<dbReference type="AlphaFoldDB" id="A0A1I7JX22"/>
<dbReference type="EMBL" id="FPCA01000004">
    <property type="protein sequence ID" value="SFU89712.1"/>
    <property type="molecule type" value="Genomic_DNA"/>
</dbReference>
<evidence type="ECO:0000313" key="1">
    <source>
        <dbReference type="EMBL" id="SFU89712.1"/>
    </source>
</evidence>
<proteinExistence type="predicted"/>
<protein>
    <recommendedName>
        <fullName evidence="3">SpoIIAA-like</fullName>
    </recommendedName>
</protein>
<evidence type="ECO:0008006" key="3">
    <source>
        <dbReference type="Google" id="ProtNLM"/>
    </source>
</evidence>
<accession>A0A1I7JX22</accession>
<keyword evidence="2" id="KW-1185">Reference proteome</keyword>
<dbReference type="Proteomes" id="UP000182491">
    <property type="component" value="Unassembled WGS sequence"/>
</dbReference>
<evidence type="ECO:0000313" key="2">
    <source>
        <dbReference type="Proteomes" id="UP000182491"/>
    </source>
</evidence>
<organism evidence="1 2">
    <name type="scientific">Pontibacter akesuensis</name>
    <dbReference type="NCBI Taxonomy" id="388950"/>
    <lineage>
        <taxon>Bacteria</taxon>
        <taxon>Pseudomonadati</taxon>
        <taxon>Bacteroidota</taxon>
        <taxon>Cytophagia</taxon>
        <taxon>Cytophagales</taxon>
        <taxon>Hymenobacteraceae</taxon>
        <taxon>Pontibacter</taxon>
    </lineage>
</organism>
<sequence length="149" mass="16618">MNAPEKKNAIILAAPITLQNPQGSEFISLSQKQDFLVAKWYGHITSEDVVQAAKAYLQLISATPCPKLLNDKSESTGEWEEANEFLEFEWVPAAVDAGLCCMAHVYSQNMLSSSSEYELFMRAAPQLQMANFTELAPAEEWLAGVRPYR</sequence>
<name>A0A1I7JX22_9BACT</name>